<dbReference type="EC" id="5.4.99.5" evidence="1"/>
<evidence type="ECO:0000313" key="5">
    <source>
        <dbReference type="EMBL" id="ADV46577.1"/>
    </source>
</evidence>
<evidence type="ECO:0000313" key="6">
    <source>
        <dbReference type="Proteomes" id="UP000008633"/>
    </source>
</evidence>
<dbReference type="Pfam" id="PF01817">
    <property type="entry name" value="CM_2"/>
    <property type="match status" value="1"/>
</dbReference>
<protein>
    <recommendedName>
        <fullName evidence="1">chorismate mutase</fullName>
        <ecNumber evidence="1">5.4.99.5</ecNumber>
    </recommendedName>
</protein>
<dbReference type="PANTHER" id="PTHR38041:SF1">
    <property type="entry name" value="CHORISMATE MUTASE"/>
    <property type="match status" value="1"/>
</dbReference>
<proteinExistence type="predicted"/>
<reference evidence="5 6" key="1">
    <citation type="journal article" date="2011" name="Stand. Genomic Sci.">
        <title>Complete genome sequence of Nitratifractor salsuginis type strain (E9I37-1).</title>
        <authorList>
            <person name="Anderson I."/>
            <person name="Sikorski J."/>
            <person name="Zeytun A."/>
            <person name="Nolan M."/>
            <person name="Lapidus A."/>
            <person name="Lucas S."/>
            <person name="Hammon N."/>
            <person name="Deshpande S."/>
            <person name="Cheng J.F."/>
            <person name="Tapia R."/>
            <person name="Han C."/>
            <person name="Goodwin L."/>
            <person name="Pitluck S."/>
            <person name="Liolios K."/>
            <person name="Pagani I."/>
            <person name="Ivanova N."/>
            <person name="Huntemann M."/>
            <person name="Mavromatis K."/>
            <person name="Ovchinikova G."/>
            <person name="Pati A."/>
            <person name="Chen A."/>
            <person name="Palaniappan K."/>
            <person name="Land M."/>
            <person name="Hauser L."/>
            <person name="Brambilla E.M."/>
            <person name="Ngatchou-Djao O.D."/>
            <person name="Rohde M."/>
            <person name="Tindall B.J."/>
            <person name="Goker M."/>
            <person name="Detter J.C."/>
            <person name="Woyke T."/>
            <person name="Bristow J."/>
            <person name="Eisen J.A."/>
            <person name="Markowitz V."/>
            <person name="Hugenholtz P."/>
            <person name="Klenk H.P."/>
            <person name="Kyrpides N.C."/>
        </authorList>
    </citation>
    <scope>NUCLEOTIDE SEQUENCE [LARGE SCALE GENOMIC DNA]</scope>
    <source>
        <strain evidence="6">DSM 16511 / JCM 12458 / E9I37-1</strain>
    </source>
</reference>
<accession>E6WYZ1</accession>
<dbReference type="KEGG" id="nsa:Nitsa_1326"/>
<gene>
    <name evidence="5" type="ordered locus">Nitsa_1326</name>
</gene>
<evidence type="ECO:0000259" key="4">
    <source>
        <dbReference type="PROSITE" id="PS51168"/>
    </source>
</evidence>
<dbReference type="PROSITE" id="PS51168">
    <property type="entry name" value="CHORISMATE_MUT_2"/>
    <property type="match status" value="1"/>
</dbReference>
<evidence type="ECO:0000256" key="1">
    <source>
        <dbReference type="ARBA" id="ARBA00012404"/>
    </source>
</evidence>
<keyword evidence="3" id="KW-0175">Coiled coil</keyword>
<dbReference type="HOGENOM" id="CLU_131518_2_1_7"/>
<feature type="coiled-coil region" evidence="3">
    <location>
        <begin position="9"/>
        <end position="36"/>
    </location>
</feature>
<dbReference type="RefSeq" id="WP_013554267.1">
    <property type="nucleotide sequence ID" value="NC_014935.1"/>
</dbReference>
<dbReference type="SMART" id="SM00830">
    <property type="entry name" value="CM_2"/>
    <property type="match status" value="1"/>
</dbReference>
<dbReference type="Gene3D" id="1.20.59.10">
    <property type="entry name" value="Chorismate mutase"/>
    <property type="match status" value="1"/>
</dbReference>
<dbReference type="InterPro" id="IPR002701">
    <property type="entry name" value="CM_II_prokaryot"/>
</dbReference>
<dbReference type="SUPFAM" id="SSF48600">
    <property type="entry name" value="Chorismate mutase II"/>
    <property type="match status" value="1"/>
</dbReference>
<dbReference type="eggNOG" id="COG1605">
    <property type="taxonomic scope" value="Bacteria"/>
</dbReference>
<organism evidence="5 6">
    <name type="scientific">Nitratifractor salsuginis (strain DSM 16511 / JCM 12458 / E9I37-1)</name>
    <dbReference type="NCBI Taxonomy" id="749222"/>
    <lineage>
        <taxon>Bacteria</taxon>
        <taxon>Pseudomonadati</taxon>
        <taxon>Campylobacterota</taxon>
        <taxon>Epsilonproteobacteria</taxon>
        <taxon>Campylobacterales</taxon>
        <taxon>Sulfurovaceae</taxon>
        <taxon>Nitratifractor</taxon>
    </lineage>
</organism>
<dbReference type="InterPro" id="IPR051331">
    <property type="entry name" value="Chorismate_mutase-related"/>
</dbReference>
<dbReference type="AlphaFoldDB" id="E6WYZ1"/>
<dbReference type="PANTHER" id="PTHR38041">
    <property type="entry name" value="CHORISMATE MUTASE"/>
    <property type="match status" value="1"/>
</dbReference>
<evidence type="ECO:0000256" key="2">
    <source>
        <dbReference type="ARBA" id="ARBA00023235"/>
    </source>
</evidence>
<feature type="domain" description="Chorismate mutase" evidence="4">
    <location>
        <begin position="3"/>
        <end position="93"/>
    </location>
</feature>
<reference evidence="6" key="2">
    <citation type="submission" date="2011-01" db="EMBL/GenBank/DDBJ databases">
        <title>The complete genome of Nitratifractor salsuginis DSM 16511.</title>
        <authorList>
            <consortium name="US DOE Joint Genome Institute (JGI-PGF)"/>
            <person name="Lucas S."/>
            <person name="Copeland A."/>
            <person name="Lapidus A."/>
            <person name="Bruce D."/>
            <person name="Goodwin L."/>
            <person name="Pitluck S."/>
            <person name="Kyrpides N."/>
            <person name="Mavromatis K."/>
            <person name="Ivanova N."/>
            <person name="Mikhailova N."/>
            <person name="Zeytun A."/>
            <person name="Detter J.C."/>
            <person name="Tapia R."/>
            <person name="Han C."/>
            <person name="Land M."/>
            <person name="Hauser L."/>
            <person name="Markowitz V."/>
            <person name="Cheng J.-F."/>
            <person name="Hugenholtz P."/>
            <person name="Woyke T."/>
            <person name="Wu D."/>
            <person name="Tindall B."/>
            <person name="Schuetze A."/>
            <person name="Brambilla E."/>
            <person name="Klenk H.-P."/>
            <person name="Eisen J.A."/>
        </authorList>
    </citation>
    <scope>NUCLEOTIDE SEQUENCE [LARGE SCALE GENOMIC DNA]</scope>
    <source>
        <strain evidence="6">DSM 16511 / JCM 12458 / E9I37-1</strain>
    </source>
</reference>
<dbReference type="InterPro" id="IPR036979">
    <property type="entry name" value="CM_dom_sf"/>
</dbReference>
<keyword evidence="6" id="KW-1185">Reference proteome</keyword>
<sequence>MEIKECSSLEEARKEIDKLDDQIVELIAARNAYIRQLAHFKDSVDEIKAEDRIADVINHVRSKAIELDLSPNLINDLYLRMIDAMVDTEVAEFKNAKNF</sequence>
<dbReference type="GO" id="GO:0046417">
    <property type="term" value="P:chorismate metabolic process"/>
    <property type="evidence" value="ECO:0007669"/>
    <property type="project" value="InterPro"/>
</dbReference>
<dbReference type="STRING" id="749222.Nitsa_1326"/>
<dbReference type="Proteomes" id="UP000008633">
    <property type="component" value="Chromosome"/>
</dbReference>
<dbReference type="InterPro" id="IPR036263">
    <property type="entry name" value="Chorismate_II_sf"/>
</dbReference>
<dbReference type="GO" id="GO:0004106">
    <property type="term" value="F:chorismate mutase activity"/>
    <property type="evidence" value="ECO:0007669"/>
    <property type="project" value="UniProtKB-EC"/>
</dbReference>
<keyword evidence="2" id="KW-0413">Isomerase</keyword>
<dbReference type="EMBL" id="CP002452">
    <property type="protein sequence ID" value="ADV46577.1"/>
    <property type="molecule type" value="Genomic_DNA"/>
</dbReference>
<dbReference type="GO" id="GO:0009697">
    <property type="term" value="P:salicylic acid biosynthetic process"/>
    <property type="evidence" value="ECO:0007669"/>
    <property type="project" value="TreeGrafter"/>
</dbReference>
<name>E6WYZ1_NITSE</name>
<evidence type="ECO:0000256" key="3">
    <source>
        <dbReference type="SAM" id="Coils"/>
    </source>
</evidence>